<organism evidence="1 2">
    <name type="scientific">Colletotrichum truncatum</name>
    <name type="common">Anthracnose fungus</name>
    <name type="synonym">Colletotrichum capsici</name>
    <dbReference type="NCBI Taxonomy" id="5467"/>
    <lineage>
        <taxon>Eukaryota</taxon>
        <taxon>Fungi</taxon>
        <taxon>Dikarya</taxon>
        <taxon>Ascomycota</taxon>
        <taxon>Pezizomycotina</taxon>
        <taxon>Sordariomycetes</taxon>
        <taxon>Hypocreomycetidae</taxon>
        <taxon>Glomerellales</taxon>
        <taxon>Glomerellaceae</taxon>
        <taxon>Colletotrichum</taxon>
        <taxon>Colletotrichum truncatum species complex</taxon>
    </lineage>
</organism>
<dbReference type="Proteomes" id="UP000805649">
    <property type="component" value="Unassembled WGS sequence"/>
</dbReference>
<reference evidence="1 2" key="1">
    <citation type="journal article" date="2020" name="Phytopathology">
        <title>Genome Sequence Resources of Colletotrichum truncatum, C. plurivorum, C. musicola, and C. sojae: Four Species Pathogenic to Soybean (Glycine max).</title>
        <authorList>
            <person name="Rogerio F."/>
            <person name="Boufleur T.R."/>
            <person name="Ciampi-Guillardi M."/>
            <person name="Sukno S.A."/>
            <person name="Thon M.R."/>
            <person name="Massola Junior N.S."/>
            <person name="Baroncelli R."/>
        </authorList>
    </citation>
    <scope>NUCLEOTIDE SEQUENCE [LARGE SCALE GENOMIC DNA]</scope>
    <source>
        <strain evidence="1 2">CMES1059</strain>
    </source>
</reference>
<dbReference type="EMBL" id="VUJX02000002">
    <property type="protein sequence ID" value="KAL0940176.1"/>
    <property type="molecule type" value="Genomic_DNA"/>
</dbReference>
<keyword evidence="2" id="KW-1185">Reference proteome</keyword>
<name>A0ACC3Z7W0_COLTU</name>
<evidence type="ECO:0000313" key="1">
    <source>
        <dbReference type="EMBL" id="KAL0940176.1"/>
    </source>
</evidence>
<proteinExistence type="predicted"/>
<accession>A0ACC3Z7W0</accession>
<protein>
    <submittedName>
        <fullName evidence="1">Uncharacterized protein</fullName>
    </submittedName>
</protein>
<sequence length="982" mass="109509">MDSFSRLLTVALFLFSCFVGFTVAKEGLLVFQEGVSDCQLANHDIGPQIWISKGDSPSVLRAARDLALDFGRVVGVNGTIVTVDGLSKEKINESLPAIIAGTIGHSTLIDDLVLDKKLDITDVKGKWEAYTMALVRDVAANVPWGLVIAGSDRRGTIYGLYEVSEKIGVSPWYWWADVPPKTKKGIWVLDGQAVQDSPSIKYRGFFINDEAPALTGWATKKFGLTSTGRPFSSEFYKLVFELCLRLRANYIWPAMWGSAFYTDDTKNGPLAEEYGVVVGTSHHEPMARAEREQKEEIDGGWDWGSNEQEITDFFRGGVRRAADWETMYTMGMRGEGDAASPTLTAEDLEEIIQTQQSLLREELNATELKNVPQTWVLYKEVGRYYQAGMKVPDTVTLLWTDDNSGNLLRTPLANETDRLAGAGVYYHFDYVGSPRNYKWINTIQLVKTWEQMHLAYEKGAREIWIANVGDIKPLEIPMTHFLDMAYDMSKHATPESTTQWIRRWAAAEFEERIADRTVQILSIYGKLLIRRKYELLSRKPFAYSLANYDEAERVLKEWSDLLEMTQNTYNSLPQATRTPFFEMVLHPILAGKTVVELYIKSELNAWRFKQRRTSANTLANDVITLFAQDSQITDRYHKLNGGKWDGMMTQPHIGYTSWNDPVSNTVPEVRYHDQLNVPRSGIMGVSVQGSNQTSPGDPEPVLLPIDPFMPASYQRYLDIYTRNNGSFVYKITSNASYVSVANSTGTLSTTNGVSDARISISVDWETAPEGKSWAGLRVEAQNASGSWPITVTVPVQKASVPSTFTGFVESDGVVSIEAEHYSTVEEKNGVSYVTIPHYGRTLSGVKLWPVTVDSQLPGTTAPMITYDFYTFTSNPSASLIIFLGATLNHDPSRPLRYAFSVDGANIITVQPVPTTPMGSEPSGWTQAVMAGGWNSRTAINLQPGEHILRLWLLEPGVVIQKLVVDLGGFKESSLGPPESVRV</sequence>
<comment type="caution">
    <text evidence="1">The sequence shown here is derived from an EMBL/GenBank/DDBJ whole genome shotgun (WGS) entry which is preliminary data.</text>
</comment>
<evidence type="ECO:0000313" key="2">
    <source>
        <dbReference type="Proteomes" id="UP000805649"/>
    </source>
</evidence>
<gene>
    <name evidence="1" type="ORF">CTRU02_202939</name>
</gene>